<evidence type="ECO:0000256" key="11">
    <source>
        <dbReference type="RuleBase" id="RU003357"/>
    </source>
</evidence>
<keyword evidence="7 10" id="KW-0472">Membrane</keyword>
<dbReference type="InterPro" id="IPR012910">
    <property type="entry name" value="Plug_dom"/>
</dbReference>
<dbReference type="GO" id="GO:0044718">
    <property type="term" value="P:siderophore transmembrane transport"/>
    <property type="evidence" value="ECO:0007669"/>
    <property type="project" value="TreeGrafter"/>
</dbReference>
<evidence type="ECO:0000256" key="10">
    <source>
        <dbReference type="PROSITE-ProRule" id="PRU01360"/>
    </source>
</evidence>
<keyword evidence="4 10" id="KW-0812">Transmembrane</keyword>
<dbReference type="Gene3D" id="2.40.170.20">
    <property type="entry name" value="TonB-dependent receptor, beta-barrel domain"/>
    <property type="match status" value="1"/>
</dbReference>
<keyword evidence="6 11" id="KW-0798">TonB box</keyword>
<evidence type="ECO:0000256" key="8">
    <source>
        <dbReference type="ARBA" id="ARBA00023170"/>
    </source>
</evidence>
<evidence type="ECO:0000313" key="15">
    <source>
        <dbReference type="Proteomes" id="UP000679691"/>
    </source>
</evidence>
<comment type="similarity">
    <text evidence="10 11">Belongs to the TonB-dependent receptor family.</text>
</comment>
<dbReference type="InterPro" id="IPR039426">
    <property type="entry name" value="TonB-dep_rcpt-like"/>
</dbReference>
<evidence type="ECO:0000256" key="6">
    <source>
        <dbReference type="ARBA" id="ARBA00023077"/>
    </source>
</evidence>
<evidence type="ECO:0000256" key="5">
    <source>
        <dbReference type="ARBA" id="ARBA00022729"/>
    </source>
</evidence>
<dbReference type="PANTHER" id="PTHR30069:SF29">
    <property type="entry name" value="HEMOGLOBIN AND HEMOGLOBIN-HAPTOGLOBIN-BINDING PROTEIN 1-RELATED"/>
    <property type="match status" value="1"/>
</dbReference>
<proteinExistence type="inferred from homology"/>
<keyword evidence="8 14" id="KW-0675">Receptor</keyword>
<accession>A0A8T4H7Q3</accession>
<dbReference type="Pfam" id="PF07715">
    <property type="entry name" value="Plug"/>
    <property type="match status" value="1"/>
</dbReference>
<evidence type="ECO:0000256" key="1">
    <source>
        <dbReference type="ARBA" id="ARBA00004571"/>
    </source>
</evidence>
<feature type="domain" description="TonB-dependent receptor plug" evidence="13">
    <location>
        <begin position="59"/>
        <end position="161"/>
    </location>
</feature>
<keyword evidence="2 10" id="KW-0813">Transport</keyword>
<keyword evidence="5" id="KW-0732">Signal</keyword>
<dbReference type="Proteomes" id="UP000679691">
    <property type="component" value="Unassembled WGS sequence"/>
</dbReference>
<evidence type="ECO:0000256" key="2">
    <source>
        <dbReference type="ARBA" id="ARBA00022448"/>
    </source>
</evidence>
<dbReference type="Gene3D" id="2.170.130.10">
    <property type="entry name" value="TonB-dependent receptor, plug domain"/>
    <property type="match status" value="1"/>
</dbReference>
<gene>
    <name evidence="14" type="ORF">J5U18_04755</name>
</gene>
<comment type="caution">
    <text evidence="14">The sequence shown here is derived from an EMBL/GenBank/DDBJ whole genome shotgun (WGS) entry which is preliminary data.</text>
</comment>
<comment type="subcellular location">
    <subcellularLocation>
        <location evidence="1 10">Cell outer membrane</location>
        <topology evidence="1 10">Multi-pass membrane protein</topology>
    </subcellularLocation>
</comment>
<dbReference type="PANTHER" id="PTHR30069">
    <property type="entry name" value="TONB-DEPENDENT OUTER MEMBRANE RECEPTOR"/>
    <property type="match status" value="1"/>
</dbReference>
<dbReference type="SUPFAM" id="SSF56935">
    <property type="entry name" value="Porins"/>
    <property type="match status" value="1"/>
</dbReference>
<feature type="domain" description="TonB-dependent receptor-like beta-barrel" evidence="12">
    <location>
        <begin position="226"/>
        <end position="606"/>
    </location>
</feature>
<dbReference type="EMBL" id="JAGKSB010000004">
    <property type="protein sequence ID" value="MBP3942879.1"/>
    <property type="molecule type" value="Genomic_DNA"/>
</dbReference>
<dbReference type="InterPro" id="IPR036942">
    <property type="entry name" value="Beta-barrel_TonB_sf"/>
</dbReference>
<reference evidence="14" key="1">
    <citation type="submission" date="2021-03" db="EMBL/GenBank/DDBJ databases">
        <authorList>
            <person name="Lu T."/>
            <person name="Wang Q."/>
            <person name="Han X."/>
        </authorList>
    </citation>
    <scope>NUCLEOTIDE SEQUENCE</scope>
    <source>
        <strain evidence="14">WQ 2009</strain>
    </source>
</reference>
<dbReference type="GO" id="GO:0009279">
    <property type="term" value="C:cell outer membrane"/>
    <property type="evidence" value="ECO:0007669"/>
    <property type="project" value="UniProtKB-SubCell"/>
</dbReference>
<keyword evidence="3 10" id="KW-1134">Transmembrane beta strand</keyword>
<dbReference type="Pfam" id="PF00593">
    <property type="entry name" value="TonB_dep_Rec_b-barrel"/>
    <property type="match status" value="1"/>
</dbReference>
<sequence length="634" mass="72379">MFLKFYYSLILGSIISNTQAQNSIAYSDGNALDFLADTNKLAEVIIKENRLQIPFAKQSRQIQLVDQQMIKQLPARSINELLAYVAGVDLRQRGPFGTQADVSIDGGSFDQTMVLINGVKVSDSQTGHHALNIPIPTDAIERIEILKGPAARLYGINSLTGAINIVTKNSEKSAISAHLYGGTSFRDNVATKKGYYFGEAAQLGAEWVKEKHRHQLYYGFEKTNGQRYNTAAENQKVYYQGAYMPAEQHKLNWSFGYLDNAFGANGYYAAPGDKESYEHVKNAFSSLSSTHKLSEQFSISPRISNRYQEDDYRYLGRENTKGRSKHYNNTFSAELNASLKQSYGDFGFGIESRLEDIKSTAIGDHKRQNHGAYMEFKTEQINKLYINIGAYINYNSDYNWQVFPGIDLGYDVTKQWKIVFNTGTAQRIPSFTDLYLRQTGNIGNPNLVSENAWQSEFGVKYLSNNMVFQAGYFYRNISQFIDWLREEGAIAWQSENRGNNKMQGFQTNLRYEFQGHNPNTKFFINAGYNYLRPQVATLAVPLQSKYEIESLRHQLIGNITVQQGNFSLTSANRYSERISQKSYYISDFRLAYEKSSYRFYIDAQNIFDVRYIEAAAIPMPGRWYTMGVKVRLER</sequence>
<keyword evidence="15" id="KW-1185">Reference proteome</keyword>
<protein>
    <submittedName>
        <fullName evidence="14">TonB-dependent receptor</fullName>
    </submittedName>
</protein>
<dbReference type="PROSITE" id="PS52016">
    <property type="entry name" value="TONB_DEPENDENT_REC_3"/>
    <property type="match status" value="1"/>
</dbReference>
<dbReference type="RefSeq" id="WP_353546365.1">
    <property type="nucleotide sequence ID" value="NZ_JAGKSB010000004.1"/>
</dbReference>
<evidence type="ECO:0000259" key="13">
    <source>
        <dbReference type="Pfam" id="PF07715"/>
    </source>
</evidence>
<name>A0A8T4H7Q3_9SPHI</name>
<evidence type="ECO:0000256" key="7">
    <source>
        <dbReference type="ARBA" id="ARBA00023136"/>
    </source>
</evidence>
<organism evidence="14 15">
    <name type="scientific">Rhinopithecimicrobium faecis</name>
    <dbReference type="NCBI Taxonomy" id="2820698"/>
    <lineage>
        <taxon>Bacteria</taxon>
        <taxon>Pseudomonadati</taxon>
        <taxon>Bacteroidota</taxon>
        <taxon>Sphingobacteriia</taxon>
        <taxon>Sphingobacteriales</taxon>
        <taxon>Sphingobacteriaceae</taxon>
        <taxon>Rhinopithecimicrobium</taxon>
    </lineage>
</organism>
<dbReference type="InterPro" id="IPR000531">
    <property type="entry name" value="Beta-barrel_TonB"/>
</dbReference>
<evidence type="ECO:0000256" key="9">
    <source>
        <dbReference type="ARBA" id="ARBA00023237"/>
    </source>
</evidence>
<evidence type="ECO:0000259" key="12">
    <source>
        <dbReference type="Pfam" id="PF00593"/>
    </source>
</evidence>
<evidence type="ECO:0000256" key="4">
    <source>
        <dbReference type="ARBA" id="ARBA00022692"/>
    </source>
</evidence>
<dbReference type="InterPro" id="IPR037066">
    <property type="entry name" value="Plug_dom_sf"/>
</dbReference>
<evidence type="ECO:0000256" key="3">
    <source>
        <dbReference type="ARBA" id="ARBA00022452"/>
    </source>
</evidence>
<dbReference type="GO" id="GO:0015344">
    <property type="term" value="F:siderophore uptake transmembrane transporter activity"/>
    <property type="evidence" value="ECO:0007669"/>
    <property type="project" value="TreeGrafter"/>
</dbReference>
<keyword evidence="9 10" id="KW-0998">Cell outer membrane</keyword>
<evidence type="ECO:0000313" key="14">
    <source>
        <dbReference type="EMBL" id="MBP3942879.1"/>
    </source>
</evidence>
<dbReference type="AlphaFoldDB" id="A0A8T4H7Q3"/>